<reference evidence="1" key="1">
    <citation type="journal article" date="2015" name="Nature">
        <title>Complex archaea that bridge the gap between prokaryotes and eukaryotes.</title>
        <authorList>
            <person name="Spang A."/>
            <person name="Saw J.H."/>
            <person name="Jorgensen S.L."/>
            <person name="Zaremba-Niedzwiedzka K."/>
            <person name="Martijn J."/>
            <person name="Lind A.E."/>
            <person name="van Eijk R."/>
            <person name="Schleper C."/>
            <person name="Guy L."/>
            <person name="Ettema T.J."/>
        </authorList>
    </citation>
    <scope>NUCLEOTIDE SEQUENCE</scope>
</reference>
<proteinExistence type="predicted"/>
<dbReference type="AlphaFoldDB" id="A0A0F9PUF9"/>
<accession>A0A0F9PUF9</accession>
<gene>
    <name evidence="1" type="ORF">LCGC14_1094400</name>
</gene>
<protein>
    <submittedName>
        <fullName evidence="1">Uncharacterized protein</fullName>
    </submittedName>
</protein>
<evidence type="ECO:0000313" key="1">
    <source>
        <dbReference type="EMBL" id="KKN04731.1"/>
    </source>
</evidence>
<comment type="caution">
    <text evidence="1">The sequence shown here is derived from an EMBL/GenBank/DDBJ whole genome shotgun (WGS) entry which is preliminary data.</text>
</comment>
<sequence length="270" mass="30716">MELNKILDDMSNEVGRNATYLKGLYNKNISELSEQFADTLTEDRLMVLALTKIGKKYGMSNSAIGITINGEPEPEDLEFLEDDTELDGLLDEAMQATIDEIEAEPEVMINIYDDADDLPNPTENTWDSVMADVADPLAKAKEGGKFEKTPSLIIEIGPTYYLKVDLSEPPFPYPSEGKYGPQVNTVFKVWLQKVSDTDLYSVKYKKGDFAGQLAFVDGKRYSLWMDEKCIGYFKLFWMRHRGLPTPDDRIFTFKHSKKGIYNVWQFGIPK</sequence>
<organism evidence="1">
    <name type="scientific">marine sediment metagenome</name>
    <dbReference type="NCBI Taxonomy" id="412755"/>
    <lineage>
        <taxon>unclassified sequences</taxon>
        <taxon>metagenomes</taxon>
        <taxon>ecological metagenomes</taxon>
    </lineage>
</organism>
<dbReference type="EMBL" id="LAZR01004882">
    <property type="protein sequence ID" value="KKN04731.1"/>
    <property type="molecule type" value="Genomic_DNA"/>
</dbReference>
<name>A0A0F9PUF9_9ZZZZ</name>